<dbReference type="OrthoDB" id="1669211at2"/>
<evidence type="ECO:0000313" key="2">
    <source>
        <dbReference type="EMBL" id="EFQ03996.1"/>
    </source>
</evidence>
<gene>
    <name evidence="2" type="ORF">HMPREF9429_01179</name>
</gene>
<organism evidence="2 3">
    <name type="scientific">Megasphaera micronuciformis F0359</name>
    <dbReference type="NCBI Taxonomy" id="706434"/>
    <lineage>
        <taxon>Bacteria</taxon>
        <taxon>Bacillati</taxon>
        <taxon>Bacillota</taxon>
        <taxon>Negativicutes</taxon>
        <taxon>Veillonellales</taxon>
        <taxon>Veillonellaceae</taxon>
        <taxon>Megasphaera</taxon>
    </lineage>
</organism>
<feature type="chain" id="PRO_5003166847" description="Tat pathway signal sequence domain protein" evidence="1">
    <location>
        <begin position="28"/>
        <end position="259"/>
    </location>
</feature>
<proteinExistence type="predicted"/>
<evidence type="ECO:0008006" key="4">
    <source>
        <dbReference type="Google" id="ProtNLM"/>
    </source>
</evidence>
<dbReference type="HOGENOM" id="CLU_1168750_0_0_9"/>
<dbReference type="EMBL" id="AECS01000037">
    <property type="protein sequence ID" value="EFQ03996.1"/>
    <property type="molecule type" value="Genomic_DNA"/>
</dbReference>
<accession>E2ZC09</accession>
<keyword evidence="1" id="KW-0732">Signal</keyword>
<name>E2ZC09_9FIRM</name>
<comment type="caution">
    <text evidence="2">The sequence shown here is derived from an EMBL/GenBank/DDBJ whole genome shotgun (WGS) entry which is preliminary data.</text>
</comment>
<dbReference type="RefSeq" id="WP_006942304.1">
    <property type="nucleotide sequence ID" value="NZ_GL538208.1"/>
</dbReference>
<evidence type="ECO:0000313" key="3">
    <source>
        <dbReference type="Proteomes" id="UP000003195"/>
    </source>
</evidence>
<evidence type="ECO:0000256" key="1">
    <source>
        <dbReference type="SAM" id="SignalP"/>
    </source>
</evidence>
<feature type="signal peptide" evidence="1">
    <location>
        <begin position="1"/>
        <end position="27"/>
    </location>
</feature>
<dbReference type="eggNOG" id="ENOG5033CD6">
    <property type="taxonomic scope" value="Bacteria"/>
</dbReference>
<dbReference type="Proteomes" id="UP000003195">
    <property type="component" value="Unassembled WGS sequence"/>
</dbReference>
<protein>
    <recommendedName>
        <fullName evidence="4">Tat pathway signal sequence domain protein</fullName>
    </recommendedName>
</protein>
<reference evidence="2 3" key="1">
    <citation type="submission" date="2010-08" db="EMBL/GenBank/DDBJ databases">
        <authorList>
            <person name="Weinstock G."/>
            <person name="Sodergren E."/>
            <person name="Clifton S."/>
            <person name="Fulton L."/>
            <person name="Fulton B."/>
            <person name="Courtney L."/>
            <person name="Fronick C."/>
            <person name="Harrison M."/>
            <person name="Strong C."/>
            <person name="Farmer C."/>
            <person name="Delahaunty K."/>
            <person name="Markovic C."/>
            <person name="Hall O."/>
            <person name="Minx P."/>
            <person name="Tomlinson C."/>
            <person name="Mitreva M."/>
            <person name="Hou S."/>
            <person name="Chen J."/>
            <person name="Wollam A."/>
            <person name="Pepin K.H."/>
            <person name="Johnson M."/>
            <person name="Bhonagiri V."/>
            <person name="Zhang X."/>
            <person name="Suruliraj S."/>
            <person name="Warren W."/>
            <person name="Chinwalla A."/>
            <person name="Mardis E.R."/>
            <person name="Wilson R.K."/>
        </authorList>
    </citation>
    <scope>NUCLEOTIDE SEQUENCE [LARGE SCALE GENOMIC DNA]</scope>
    <source>
        <strain evidence="2 3">F0359</strain>
    </source>
</reference>
<dbReference type="AlphaFoldDB" id="E2ZC09"/>
<dbReference type="STRING" id="706434.HMPREF9429_01179"/>
<keyword evidence="3" id="KW-1185">Reference proteome</keyword>
<sequence length="259" mass="28814">MKTTKKGLLFAALAVSLATLPGQFAQARDVAAQPVDVATAQAMVNQWNKNWYAADGQFIMSLEGGNINGCPILSGSVARTDRETVGNFKIQEPERVRDIVIKHSGMGMHEQLVIDNVWNLSPYNYAAHYESVGGIYLGETKAQVEAVYGKPIRSNWTSEVETWYYDSLGLQMDFEAGRVVSITFKATGDRRLDRTGFDCKTSPEEFARLYPTGAVPQKGGVYYIADGEFLDFTHYPDSLTLSIYNHHVQEPQYVPQKAL</sequence>